<dbReference type="RefSeq" id="XP_026219376.1">
    <property type="nucleotide sequence ID" value="XM_026363591.1"/>
</dbReference>
<dbReference type="Ensembl" id="ENSATET00000016713.3">
    <property type="protein sequence ID" value="ENSATEP00000016433.1"/>
    <property type="gene ID" value="ENSATEG00000011459.3"/>
</dbReference>
<evidence type="ECO:0000313" key="4">
    <source>
        <dbReference type="Proteomes" id="UP000265040"/>
    </source>
</evidence>
<dbReference type="GeneID" id="113164334"/>
<dbReference type="OMA" id="AGCISCI"/>
<dbReference type="OrthoDB" id="10070125at2759"/>
<dbReference type="InParanoid" id="A0A3Q1IFX5"/>
<dbReference type="CTD" id="151188"/>
<reference evidence="3" key="3">
    <citation type="submission" date="2025-09" db="UniProtKB">
        <authorList>
            <consortium name="Ensembl"/>
        </authorList>
    </citation>
    <scope>IDENTIFICATION</scope>
</reference>
<dbReference type="AlphaFoldDB" id="A0A3Q1IFX5"/>
<sequence>MDQPQSESVRPSEGVQFGQGSVGGVGRSSTNRKGLKPWSAVVLSVLLSAVAALVVGCFCALTYPIIRELRSQRVRGENGAEEKMLSFWSITVLSVLVGCICSIFSWTLTYFDSYQPGMVFPTQLVTAPFRDGSGSGFHMGYGVAVLNGIMAMLTVIWSLS</sequence>
<protein>
    <recommendedName>
        <fullName evidence="5">ADP-ribosylation factor-like protein 6-interacting protein 6</fullName>
    </recommendedName>
</protein>
<dbReference type="Proteomes" id="UP000265040">
    <property type="component" value="Chromosome 2"/>
</dbReference>
<keyword evidence="2" id="KW-0472">Membrane</keyword>
<reference evidence="3" key="1">
    <citation type="submission" date="2021-04" db="EMBL/GenBank/DDBJ databases">
        <authorList>
            <consortium name="Wellcome Sanger Institute Data Sharing"/>
        </authorList>
    </citation>
    <scope>NUCLEOTIDE SEQUENCE [LARGE SCALE GENOMIC DNA]</scope>
</reference>
<keyword evidence="4" id="KW-1185">Reference proteome</keyword>
<feature type="region of interest" description="Disordered" evidence="1">
    <location>
        <begin position="1"/>
        <end position="33"/>
    </location>
</feature>
<feature type="transmembrane region" description="Helical" evidence="2">
    <location>
        <begin position="139"/>
        <end position="159"/>
    </location>
</feature>
<proteinExistence type="predicted"/>
<dbReference type="InterPro" id="IPR029383">
    <property type="entry name" value="ARL6IP6"/>
</dbReference>
<dbReference type="PANTHER" id="PTHR28640:SF1">
    <property type="entry name" value="ADP-RIBOSYLATION FACTOR-LIKE PROTEIN 6-INTERACTING PROTEIN 6"/>
    <property type="match status" value="1"/>
</dbReference>
<dbReference type="STRING" id="64144.ENSATEP00000016433"/>
<dbReference type="FunCoup" id="A0A3Q1IFX5">
    <property type="interactions" value="528"/>
</dbReference>
<keyword evidence="2" id="KW-1133">Transmembrane helix</keyword>
<feature type="transmembrane region" description="Helical" evidence="2">
    <location>
        <begin position="38"/>
        <end position="66"/>
    </location>
</feature>
<dbReference type="PANTHER" id="PTHR28640">
    <property type="entry name" value="ADP-RIBOSYLATION FACTOR-LIKE PROTEIN 6-INTERACTING PROTEIN 6"/>
    <property type="match status" value="1"/>
</dbReference>
<reference evidence="3" key="2">
    <citation type="submission" date="2025-08" db="UniProtKB">
        <authorList>
            <consortium name="Ensembl"/>
        </authorList>
    </citation>
    <scope>IDENTIFICATION</scope>
</reference>
<evidence type="ECO:0000256" key="1">
    <source>
        <dbReference type="SAM" id="MobiDB-lite"/>
    </source>
</evidence>
<keyword evidence="2" id="KW-0812">Transmembrane</keyword>
<dbReference type="GeneTree" id="ENSGT00390000009987"/>
<feature type="transmembrane region" description="Helical" evidence="2">
    <location>
        <begin position="87"/>
        <end position="111"/>
    </location>
</feature>
<organism evidence="3 4">
    <name type="scientific">Anabas testudineus</name>
    <name type="common">Climbing perch</name>
    <name type="synonym">Anthias testudineus</name>
    <dbReference type="NCBI Taxonomy" id="64144"/>
    <lineage>
        <taxon>Eukaryota</taxon>
        <taxon>Metazoa</taxon>
        <taxon>Chordata</taxon>
        <taxon>Craniata</taxon>
        <taxon>Vertebrata</taxon>
        <taxon>Euteleostomi</taxon>
        <taxon>Actinopterygii</taxon>
        <taxon>Neopterygii</taxon>
        <taxon>Teleostei</taxon>
        <taxon>Neoteleostei</taxon>
        <taxon>Acanthomorphata</taxon>
        <taxon>Anabantaria</taxon>
        <taxon>Anabantiformes</taxon>
        <taxon>Anabantoidei</taxon>
        <taxon>Anabantidae</taxon>
        <taxon>Anabas</taxon>
    </lineage>
</organism>
<name>A0A3Q1IFX5_ANATE</name>
<evidence type="ECO:0000256" key="2">
    <source>
        <dbReference type="SAM" id="Phobius"/>
    </source>
</evidence>
<dbReference type="Pfam" id="PF15062">
    <property type="entry name" value="ARL6IP6"/>
    <property type="match status" value="1"/>
</dbReference>
<accession>A0A3Q1IFX5</accession>
<evidence type="ECO:0000313" key="3">
    <source>
        <dbReference type="Ensembl" id="ENSATEP00000016433.1"/>
    </source>
</evidence>
<evidence type="ECO:0008006" key="5">
    <source>
        <dbReference type="Google" id="ProtNLM"/>
    </source>
</evidence>